<feature type="domain" description="Semialdehyde dehydrogenase NAD-binding" evidence="7">
    <location>
        <begin position="79"/>
        <end position="204"/>
    </location>
</feature>
<dbReference type="Pfam" id="PF01118">
    <property type="entry name" value="Semialdhyde_dh"/>
    <property type="match status" value="1"/>
</dbReference>
<evidence type="ECO:0000256" key="6">
    <source>
        <dbReference type="PROSITE-ProRule" id="PRU10010"/>
    </source>
</evidence>
<name>A0A9P9JNN8_9HYPO</name>
<evidence type="ECO:0000256" key="1">
    <source>
        <dbReference type="ARBA" id="ARBA00004862"/>
    </source>
</evidence>
<keyword evidence="5" id="KW-0560">Oxidoreductase</keyword>
<dbReference type="OrthoDB" id="438291at2759"/>
<dbReference type="InterPro" id="IPR000534">
    <property type="entry name" value="Semialdehyde_DH_NAD-bd"/>
</dbReference>
<evidence type="ECO:0000313" key="8">
    <source>
        <dbReference type="EMBL" id="KAH7176309.1"/>
    </source>
</evidence>
<dbReference type="GO" id="GO:0070401">
    <property type="term" value="F:NADP+ binding"/>
    <property type="evidence" value="ECO:0007669"/>
    <property type="project" value="InterPro"/>
</dbReference>
<dbReference type="GO" id="GO:0006526">
    <property type="term" value="P:L-arginine biosynthetic process"/>
    <property type="evidence" value="ECO:0007669"/>
    <property type="project" value="UniProtKB-KW"/>
</dbReference>
<gene>
    <name evidence="8" type="ORF">EDB81DRAFT_772343</name>
</gene>
<dbReference type="InterPro" id="IPR036291">
    <property type="entry name" value="NAD(P)-bd_dom_sf"/>
</dbReference>
<dbReference type="InterPro" id="IPR000706">
    <property type="entry name" value="AGPR_type-1"/>
</dbReference>
<dbReference type="PROSITE" id="PS01224">
    <property type="entry name" value="ARGC"/>
    <property type="match status" value="1"/>
</dbReference>
<keyword evidence="3" id="KW-0028">Amino-acid biosynthesis</keyword>
<feature type="active site" evidence="6">
    <location>
        <position position="212"/>
    </location>
</feature>
<dbReference type="Gene3D" id="3.30.360.10">
    <property type="entry name" value="Dihydrodipicolinate Reductase, domain 2"/>
    <property type="match status" value="1"/>
</dbReference>
<dbReference type="PANTHER" id="PTHR32338:SF10">
    <property type="entry name" value="N-ACETYL-GAMMA-GLUTAMYL-PHOSPHATE REDUCTASE, CHLOROPLASTIC-RELATED"/>
    <property type="match status" value="1"/>
</dbReference>
<dbReference type="HAMAP" id="MF_00150">
    <property type="entry name" value="ArgC_type1"/>
    <property type="match status" value="1"/>
</dbReference>
<dbReference type="SUPFAM" id="SSF55347">
    <property type="entry name" value="Glyceraldehyde-3-phosphate dehydrogenase-like, C-terminal domain"/>
    <property type="match status" value="1"/>
</dbReference>
<dbReference type="EMBL" id="JAGMUV010000001">
    <property type="protein sequence ID" value="KAH7176309.1"/>
    <property type="molecule type" value="Genomic_DNA"/>
</dbReference>
<keyword evidence="2" id="KW-0055">Arginine biosynthesis</keyword>
<comment type="caution">
    <text evidence="8">The sequence shown here is derived from an EMBL/GenBank/DDBJ whole genome shotgun (WGS) entry which is preliminary data.</text>
</comment>
<evidence type="ECO:0000256" key="3">
    <source>
        <dbReference type="ARBA" id="ARBA00022605"/>
    </source>
</evidence>
<dbReference type="Pfam" id="PF22698">
    <property type="entry name" value="Semialdhyde_dhC_1"/>
    <property type="match status" value="1"/>
</dbReference>
<dbReference type="Gene3D" id="3.40.50.720">
    <property type="entry name" value="NAD(P)-binding Rossmann-like Domain"/>
    <property type="match status" value="1"/>
</dbReference>
<dbReference type="NCBIfam" id="TIGR01850">
    <property type="entry name" value="argC"/>
    <property type="match status" value="1"/>
</dbReference>
<evidence type="ECO:0000313" key="9">
    <source>
        <dbReference type="Proteomes" id="UP000738349"/>
    </source>
</evidence>
<dbReference type="GO" id="GO:0051287">
    <property type="term" value="F:NAD binding"/>
    <property type="evidence" value="ECO:0007669"/>
    <property type="project" value="InterPro"/>
</dbReference>
<dbReference type="CDD" id="cd24149">
    <property type="entry name" value="AGPR_N_ARG5_6_like"/>
    <property type="match status" value="1"/>
</dbReference>
<proteinExistence type="inferred from homology"/>
<dbReference type="PANTHER" id="PTHR32338">
    <property type="entry name" value="N-ACETYL-GAMMA-GLUTAMYL-PHOSPHATE REDUCTASE, CHLOROPLASTIC-RELATED-RELATED"/>
    <property type="match status" value="1"/>
</dbReference>
<dbReference type="GO" id="GO:0003942">
    <property type="term" value="F:N-acetyl-gamma-glutamyl-phosphate reductase activity"/>
    <property type="evidence" value="ECO:0007669"/>
    <property type="project" value="InterPro"/>
</dbReference>
<dbReference type="InterPro" id="IPR050085">
    <property type="entry name" value="AGPR"/>
</dbReference>
<dbReference type="SMART" id="SM00859">
    <property type="entry name" value="Semialdhyde_dh"/>
    <property type="match status" value="1"/>
</dbReference>
<evidence type="ECO:0000256" key="5">
    <source>
        <dbReference type="ARBA" id="ARBA00023002"/>
    </source>
</evidence>
<sequence length="400" mass="43292">MLSATSGAVPIGACRVAPLVRSIAAAAAAASLRPTRCLPGRVLNNTRTLSTTPRLGYVKTTNPNPPLGKKNATNDAPSSIALIGARGYTGSQLVELLDKHPLMDLCYVSSRELAGTEVEGYTKRKVIYVNLTPEELAEKADTIDCIVLALPNGVSRPFVDALDAAQKGRDKKTIIVDLSADYRFDDSWTYGLPELTKRSDIAQATRISNPGCYATAAQLSLAPILDLIESPPVIFGCSGYSGAGRKASSRNNVEHLTGGILPYSLTGHVHERECSYQLSKNSSFKPQKINFIPHVSSWFRGIHQTINIPLNTTITSRDIRNIFHERYAGEKLVQVVGETYVKDIQNKHGVEIGGFAVDDTGKRVVICATIDNLNKGASTQCLQNMNLALGYDEYEGIPTM</sequence>
<comment type="pathway">
    <text evidence="1">Amino-acid biosynthesis; L-arginine biosynthesis; N(2)-acetyl-L-ornithine from L-glutamate: step 3/4.</text>
</comment>
<keyword evidence="4" id="KW-0521">NADP</keyword>
<accession>A0A9P9JNN8</accession>
<dbReference type="Proteomes" id="UP000738349">
    <property type="component" value="Unassembled WGS sequence"/>
</dbReference>
<evidence type="ECO:0000259" key="7">
    <source>
        <dbReference type="SMART" id="SM00859"/>
    </source>
</evidence>
<dbReference type="InterPro" id="IPR058924">
    <property type="entry name" value="AGPR_dimerisation_dom"/>
</dbReference>
<dbReference type="InterPro" id="IPR023013">
    <property type="entry name" value="AGPR_AS"/>
</dbReference>
<dbReference type="SUPFAM" id="SSF51735">
    <property type="entry name" value="NAD(P)-binding Rossmann-fold domains"/>
    <property type="match status" value="1"/>
</dbReference>
<reference evidence="8" key="1">
    <citation type="journal article" date="2021" name="Nat. Commun.">
        <title>Genetic determinants of endophytism in the Arabidopsis root mycobiome.</title>
        <authorList>
            <person name="Mesny F."/>
            <person name="Miyauchi S."/>
            <person name="Thiergart T."/>
            <person name="Pickel B."/>
            <person name="Atanasova L."/>
            <person name="Karlsson M."/>
            <person name="Huettel B."/>
            <person name="Barry K.W."/>
            <person name="Haridas S."/>
            <person name="Chen C."/>
            <person name="Bauer D."/>
            <person name="Andreopoulos W."/>
            <person name="Pangilinan J."/>
            <person name="LaButti K."/>
            <person name="Riley R."/>
            <person name="Lipzen A."/>
            <person name="Clum A."/>
            <person name="Drula E."/>
            <person name="Henrissat B."/>
            <person name="Kohler A."/>
            <person name="Grigoriev I.V."/>
            <person name="Martin F.M."/>
            <person name="Hacquard S."/>
        </authorList>
    </citation>
    <scope>NUCLEOTIDE SEQUENCE</scope>
    <source>
        <strain evidence="8">MPI-CAGE-AT-0147</strain>
    </source>
</reference>
<evidence type="ECO:0000256" key="2">
    <source>
        <dbReference type="ARBA" id="ARBA00022571"/>
    </source>
</evidence>
<protein>
    <recommendedName>
        <fullName evidence="7">Semialdehyde dehydrogenase NAD-binding domain-containing protein</fullName>
    </recommendedName>
</protein>
<keyword evidence="9" id="KW-1185">Reference proteome</keyword>
<dbReference type="CDD" id="cd23936">
    <property type="entry name" value="AGPR_C_ARG5_6_like"/>
    <property type="match status" value="1"/>
</dbReference>
<organism evidence="8 9">
    <name type="scientific">Dactylonectria macrodidyma</name>
    <dbReference type="NCBI Taxonomy" id="307937"/>
    <lineage>
        <taxon>Eukaryota</taxon>
        <taxon>Fungi</taxon>
        <taxon>Dikarya</taxon>
        <taxon>Ascomycota</taxon>
        <taxon>Pezizomycotina</taxon>
        <taxon>Sordariomycetes</taxon>
        <taxon>Hypocreomycetidae</taxon>
        <taxon>Hypocreales</taxon>
        <taxon>Nectriaceae</taxon>
        <taxon>Dactylonectria</taxon>
    </lineage>
</organism>
<dbReference type="AlphaFoldDB" id="A0A9P9JNN8"/>
<evidence type="ECO:0000256" key="4">
    <source>
        <dbReference type="ARBA" id="ARBA00022857"/>
    </source>
</evidence>